<dbReference type="InterPro" id="IPR018511">
    <property type="entry name" value="Hemolysin-typ_Ca-bd_CS"/>
</dbReference>
<evidence type="ECO:0000256" key="2">
    <source>
        <dbReference type="ARBA" id="ARBA00022525"/>
    </source>
</evidence>
<dbReference type="EMBL" id="JAUSUH010000009">
    <property type="protein sequence ID" value="MDQ0349071.1"/>
    <property type="molecule type" value="Genomic_DNA"/>
</dbReference>
<dbReference type="SUPFAM" id="SSF56300">
    <property type="entry name" value="Metallo-dependent phosphatases"/>
    <property type="match status" value="1"/>
</dbReference>
<dbReference type="InterPro" id="IPR029052">
    <property type="entry name" value="Metallo-depent_PP-like"/>
</dbReference>
<protein>
    <recommendedName>
        <fullName evidence="8">Tandem-95 repeat protein</fullName>
    </recommendedName>
</protein>
<dbReference type="Proteomes" id="UP001238467">
    <property type="component" value="Unassembled WGS sequence"/>
</dbReference>
<dbReference type="Gene3D" id="2.60.40.3440">
    <property type="match status" value="1"/>
</dbReference>
<dbReference type="Gene3D" id="3.60.21.10">
    <property type="match status" value="1"/>
</dbReference>
<comment type="caution">
    <text evidence="6">The sequence shown here is derived from an EMBL/GenBank/DDBJ whole genome shotgun (WGS) entry which is preliminary data.</text>
</comment>
<dbReference type="Pfam" id="PF17892">
    <property type="entry name" value="Cadherin_5"/>
    <property type="match status" value="3"/>
</dbReference>
<evidence type="ECO:0000313" key="6">
    <source>
        <dbReference type="EMBL" id="MDQ0349071.1"/>
    </source>
</evidence>
<dbReference type="InterPro" id="IPR011049">
    <property type="entry name" value="Serralysin-like_metalloprot_C"/>
</dbReference>
<dbReference type="PROSITE" id="PS00330">
    <property type="entry name" value="HEMOLYSIN_CALCIUM"/>
    <property type="match status" value="7"/>
</dbReference>
<dbReference type="InterPro" id="IPR013320">
    <property type="entry name" value="ConA-like_dom_sf"/>
</dbReference>
<keyword evidence="7" id="KW-1185">Reference proteome</keyword>
<feature type="region of interest" description="Disordered" evidence="3">
    <location>
        <begin position="1873"/>
        <end position="1904"/>
    </location>
</feature>
<dbReference type="Pfam" id="PF06439">
    <property type="entry name" value="3keto-disac_hyd"/>
    <property type="match status" value="1"/>
</dbReference>
<feature type="region of interest" description="Disordered" evidence="3">
    <location>
        <begin position="1918"/>
        <end position="1969"/>
    </location>
</feature>
<dbReference type="PANTHER" id="PTHR38340">
    <property type="entry name" value="S-LAYER PROTEIN"/>
    <property type="match status" value="1"/>
</dbReference>
<dbReference type="RefSeq" id="WP_307062457.1">
    <property type="nucleotide sequence ID" value="NZ_JAUSUH010000009.1"/>
</dbReference>
<evidence type="ECO:0000313" key="7">
    <source>
        <dbReference type="Proteomes" id="UP001238467"/>
    </source>
</evidence>
<dbReference type="InterPro" id="IPR001343">
    <property type="entry name" value="Hemolysn_Ca-bd"/>
</dbReference>
<evidence type="ECO:0008006" key="8">
    <source>
        <dbReference type="Google" id="ProtNLM"/>
    </source>
</evidence>
<gene>
    <name evidence="6" type="ORF">J2S76_003515</name>
</gene>
<proteinExistence type="predicted"/>
<dbReference type="InterPro" id="IPR010496">
    <property type="entry name" value="AL/BT2_dom"/>
</dbReference>
<name>A0ABU0DKV3_9HYPH</name>
<dbReference type="Gene3D" id="2.60.40.10">
    <property type="entry name" value="Immunoglobulins"/>
    <property type="match status" value="2"/>
</dbReference>
<evidence type="ECO:0000256" key="1">
    <source>
        <dbReference type="ARBA" id="ARBA00004613"/>
    </source>
</evidence>
<evidence type="ECO:0000259" key="5">
    <source>
        <dbReference type="Pfam" id="PF17892"/>
    </source>
</evidence>
<evidence type="ECO:0000256" key="3">
    <source>
        <dbReference type="SAM" id="MobiDB-lite"/>
    </source>
</evidence>
<dbReference type="InterPro" id="IPR041690">
    <property type="entry name" value="Cadherin_5"/>
</dbReference>
<feature type="domain" description="Cadherin-like" evidence="5">
    <location>
        <begin position="1507"/>
        <end position="1600"/>
    </location>
</feature>
<organism evidence="6 7">
    <name type="scientific">Ancylobacter vacuolatus</name>
    <dbReference type="NCBI Taxonomy" id="223389"/>
    <lineage>
        <taxon>Bacteria</taxon>
        <taxon>Pseudomonadati</taxon>
        <taxon>Pseudomonadota</taxon>
        <taxon>Alphaproteobacteria</taxon>
        <taxon>Hyphomicrobiales</taxon>
        <taxon>Xanthobacteraceae</taxon>
        <taxon>Ancylobacter</taxon>
    </lineage>
</organism>
<dbReference type="InterPro" id="IPR050557">
    <property type="entry name" value="RTX_toxin/Mannuronan_C5-epim"/>
</dbReference>
<dbReference type="Gene3D" id="2.60.120.560">
    <property type="entry name" value="Exo-inulinase, domain 1"/>
    <property type="match status" value="2"/>
</dbReference>
<evidence type="ECO:0000259" key="4">
    <source>
        <dbReference type="Pfam" id="PF06439"/>
    </source>
</evidence>
<dbReference type="Pfam" id="PF00353">
    <property type="entry name" value="HemolysinCabind"/>
    <property type="match status" value="4"/>
</dbReference>
<keyword evidence="2" id="KW-0964">Secreted</keyword>
<dbReference type="PANTHER" id="PTHR38340:SF1">
    <property type="entry name" value="S-LAYER PROTEIN"/>
    <property type="match status" value="1"/>
</dbReference>
<sequence length="2063" mass="215034">MVTITNPILDFMTKRGSEDRVIDLNEVFSGEGLTYTIESSDPSVANVTIADGKLTIDFLETLSHTDLKITATDAGGSSVTDSVRVRVTGENAYTIAVLPDTQDYTNAGGVETFKGMTQWLVDNKDSLNISFVTHVGDITTENSPTHWEYAKEALSILDGKIPYGLTLGNHDGVSGSFEASRINDYFSVDDLKNANGENFGGTYDQEAALANNTYSTFTGADGTKWLVLNLEFGAREDVLRWAGEVIEDNLDHRVILTTHSYMTWAGRHDATGAPLYDEGTGYDYGLGNSPESATDGETMYRELVQKYPNITFTFSGHIFGDAAETLVSYDQFGNPVYQMMVNYQNGVSGEITSDAGQGSGSAGGNGAIRLVTIDPDNNSVYTSTYFAALDDYMDSVRGDGELDRDGLTGPYRGHEETITGVELGTPDVPAIAKAGNDQFVTAGNGQDKAQVTLDGDWTLNPNNDQGLSYVWTDRDGNVVATEATPTLQLGAGHHGLTLTVTDSAGHVSKDDVLIVVSNSNTLLVDNFNDGNAEGWTRPGTPEGFSNGTTAEFGIADLPGVAPVAEDFARVPKASSTQGLKLTADFDTASGTLLGSYSVVMDIYVPAEGAGTYTALLQIDGGGTNADAELFLKKSGDTAGLGTNSDYKGSFSYDAWHRVAVTYTENEDGSLSLSKYIDGVLAGTQTVSGDRYKLDPEKGLMLFADNDGETSEVYVSSVLVTDKVLSAAQVQALGGTKAGGIVATAPSANSVQFDFNAGSATPSFGTGTLAPQGDLPVSYDSVEDFEVPAVPAAGGNGPDVTYIPKLASSQGLLLTPTSPVPAGTLVSSYTLVYDVLIPSDGASGFTSFLQTDVTNTNDGDLFVRSSDDGTGGLGIGGVYTGAFKYDQWQRVVFKIEDTGDEVTISKYVDGVKVGTQSMDDDRYTIDLSKGVLLFTDEDGETSNLYVSHFLFTDKLYTDQEIAALGGVKADGIVSAAPTDFSVQIDFSTPAMTDDFGNAQVAATTIGAGVGGFIVKGTVNSRDTVADGQDALEGRVFEQSDTANNLMLWGEPAAKSWSNYEFEATLKTTDNDGIGVVFYYQDEQNHYKVLLDAETNTRSLVKVSGGTETVLATEHAGTPWSRDFHLKVAVVDGEINVFLDGHNVFGTVVDVAPLAGGTVGLYSNNQRSSQFDNVAVNKVVLAAHAGDDIRVLDLDADGNVTVALDAEGSYGLADIVSYVWTDAQGNVVAQGKSAQATLGTGEQALKLTVTDSNGKTATDTVRVDAVASGRVLLAEDFASNASLGKWTIVDEGESGGIGPNGTASQWELQGGKFVQLTDIKSRQLTWNGASNSDPWKTGWSPLGDGVNVLRKGTYALYNDPAAKEWTDYAVEATIQTPDNGALGLLFYYEDANNYYKLELDANGDYDRNPSNGAGSLFQLIQVKDGVEKYLNQFPAKYTPGEAFDLRVEVKDGQIQATVDGQALFAYAIEDHAQSKGTVGLFSWDSAGVSFDNVTVVSLAKDGPGEPGDNAAPDAVADTGFTATGGEALILSAALLLANDSDADGDTLAILSVGNAVGGTVKLDDAGNVLFVPTAGFTGAASFTYTVSDGKGGSDTATVGITVAGAPNHAPSAENDRLYALQDKAVTASIASLLANDRDTDNDTLSIVSVQEATHGTVALVDGKVVFTPASGFTGDASFSYTVSDGKGGQDKATVTVAVRAQPNRAPVAANDSGFSTKAGIAATLAAALLLANDTDADADTLAITSVTSGIGGAVALVDGKVVFTPAQGFTGEASFSYTVTDGKGGTSTATVKVTVEPAGGSSDPHEGWTRGTAGDDTLRGGLFAQNKIYGDAGNDVIRGGINADQLDGGEGNDTLHGGFGKDVLKGGDGDDTLHGGFGNDTLQGDAGDDTLHGGFGDDLLEGGEGDDTLHGGFGKDVLKGGAGEDTLQGGFGDDRLDGGEGDDMLSGGNGKDVLDGGAGDDQLEGGAGNDRLIGGAGDDMLRGGLGRDTFVFAATSGNDVIVDFRAGQDKLEFTGLDFETFDDILAAMIDSEDGVVIQLDDSGDHTVLLEGVTKARLDADDFSIL</sequence>
<feature type="domain" description="3-keto-alpha-glucoside-1,2-lyase/3-keto-2-hydroxy-glucal hydratase" evidence="4">
    <location>
        <begin position="1324"/>
        <end position="1493"/>
    </location>
</feature>
<feature type="domain" description="Cadherin-like" evidence="5">
    <location>
        <begin position="1701"/>
        <end position="1794"/>
    </location>
</feature>
<dbReference type="Gene3D" id="2.60.40.2810">
    <property type="match status" value="2"/>
</dbReference>
<dbReference type="InterPro" id="IPR013783">
    <property type="entry name" value="Ig-like_fold"/>
</dbReference>
<dbReference type="Gene3D" id="2.60.120.200">
    <property type="match status" value="1"/>
</dbReference>
<dbReference type="PRINTS" id="PR00313">
    <property type="entry name" value="CABNDNGRPT"/>
</dbReference>
<comment type="subcellular location">
    <subcellularLocation>
        <location evidence="1">Secreted</location>
    </subcellularLocation>
</comment>
<accession>A0ABU0DKV3</accession>
<dbReference type="SUPFAM" id="SSF51120">
    <property type="entry name" value="beta-Roll"/>
    <property type="match status" value="2"/>
</dbReference>
<feature type="domain" description="Cadherin-like" evidence="5">
    <location>
        <begin position="1605"/>
        <end position="1696"/>
    </location>
</feature>
<reference evidence="6 7" key="1">
    <citation type="submission" date="2023-07" db="EMBL/GenBank/DDBJ databases">
        <title>Genomic Encyclopedia of Type Strains, Phase IV (KMG-IV): sequencing the most valuable type-strain genomes for metagenomic binning, comparative biology and taxonomic classification.</title>
        <authorList>
            <person name="Goeker M."/>
        </authorList>
    </citation>
    <scope>NUCLEOTIDE SEQUENCE [LARGE SCALE GENOMIC DNA]</scope>
    <source>
        <strain evidence="6 7">DSM 1277</strain>
    </source>
</reference>
<dbReference type="SUPFAM" id="SSF49899">
    <property type="entry name" value="Concanavalin A-like lectins/glucanases"/>
    <property type="match status" value="2"/>
</dbReference>
<dbReference type="NCBIfam" id="NF012211">
    <property type="entry name" value="tand_rpt_95"/>
    <property type="match status" value="3"/>
</dbReference>
<dbReference type="Gene3D" id="2.150.10.10">
    <property type="entry name" value="Serralysin-like metalloprotease, C-terminal"/>
    <property type="match status" value="4"/>
</dbReference>